<reference evidence="1 2" key="1">
    <citation type="submission" date="2019-02" db="EMBL/GenBank/DDBJ databases">
        <authorList>
            <consortium name="Pathogen Informatics"/>
        </authorList>
    </citation>
    <scope>NUCLEOTIDE SEQUENCE [LARGE SCALE GENOMIC DNA]</scope>
    <source>
        <strain evidence="1 2">3012STDY6756504</strain>
    </source>
</reference>
<evidence type="ECO:0000313" key="1">
    <source>
        <dbReference type="EMBL" id="VFA97686.1"/>
    </source>
</evidence>
<dbReference type="InterPro" id="IPR004378">
    <property type="entry name" value="F420H2_quin_Rdtase"/>
</dbReference>
<proteinExistence type="predicted"/>
<name>A0A4U8VVL7_9NOCA</name>
<dbReference type="GO" id="GO:0016491">
    <property type="term" value="F:oxidoreductase activity"/>
    <property type="evidence" value="ECO:0007669"/>
    <property type="project" value="InterPro"/>
</dbReference>
<sequence>MTQSTRPGGVLRFWKLSGPGARLLAPIVPFWVVLETTGRQSGQPRRKPLARGITEGGQMLLVSVHGRRADWVRNIEADPRVRLRTGLRWRSGIASIELLTPQQLSRFSSYIRSVAGRFAMEGTEQVLVRIDTAASSR</sequence>
<dbReference type="RefSeq" id="WP_130916506.1">
    <property type="nucleotide sequence ID" value="NZ_LR215973.1"/>
</dbReference>
<evidence type="ECO:0000313" key="2">
    <source>
        <dbReference type="Proteomes" id="UP000290439"/>
    </source>
</evidence>
<dbReference type="Pfam" id="PF04075">
    <property type="entry name" value="F420H2_quin_red"/>
    <property type="match status" value="1"/>
</dbReference>
<organism evidence="1 2">
    <name type="scientific">Nocardia cyriacigeorgica</name>
    <dbReference type="NCBI Taxonomy" id="135487"/>
    <lineage>
        <taxon>Bacteria</taxon>
        <taxon>Bacillati</taxon>
        <taxon>Actinomycetota</taxon>
        <taxon>Actinomycetes</taxon>
        <taxon>Mycobacteriales</taxon>
        <taxon>Nocardiaceae</taxon>
        <taxon>Nocardia</taxon>
    </lineage>
</organism>
<dbReference type="Proteomes" id="UP000290439">
    <property type="component" value="Chromosome"/>
</dbReference>
<dbReference type="AlphaFoldDB" id="A0A4U8VVL7"/>
<dbReference type="EMBL" id="LR215973">
    <property type="protein sequence ID" value="VFA97686.1"/>
    <property type="molecule type" value="Genomic_DNA"/>
</dbReference>
<dbReference type="Gene3D" id="2.30.110.10">
    <property type="entry name" value="Electron Transport, Fmn-binding Protein, Chain A"/>
    <property type="match status" value="1"/>
</dbReference>
<protein>
    <submittedName>
        <fullName evidence="1">Deazaflavin-dependent oxidoreductase, nitroreductase family</fullName>
    </submittedName>
</protein>
<gene>
    <name evidence="1" type="ORF">NCTC10797_01450</name>
</gene>
<dbReference type="InterPro" id="IPR012349">
    <property type="entry name" value="Split_barrel_FMN-bd"/>
</dbReference>
<accession>A0A4U8VVL7</accession>
<dbReference type="NCBIfam" id="TIGR00026">
    <property type="entry name" value="hi_GC_TIGR00026"/>
    <property type="match status" value="1"/>
</dbReference>